<proteinExistence type="predicted"/>
<organism evidence="2 3">
    <name type="scientific">Periweissella cryptocerci</name>
    <dbReference type="NCBI Taxonomy" id="2506420"/>
    <lineage>
        <taxon>Bacteria</taxon>
        <taxon>Bacillati</taxon>
        <taxon>Bacillota</taxon>
        <taxon>Bacilli</taxon>
        <taxon>Lactobacillales</taxon>
        <taxon>Lactobacillaceae</taxon>
        <taxon>Periweissella</taxon>
    </lineage>
</organism>
<accession>A0A4P6YW01</accession>
<gene>
    <name evidence="2" type="ORF">EQG49_11065</name>
</gene>
<keyword evidence="1" id="KW-1133">Transmembrane helix</keyword>
<keyword evidence="3" id="KW-1185">Reference proteome</keyword>
<feature type="transmembrane region" description="Helical" evidence="1">
    <location>
        <begin position="12"/>
        <end position="30"/>
    </location>
</feature>
<name>A0A4P6YW01_9LACO</name>
<protein>
    <submittedName>
        <fullName evidence="2">Uncharacterized protein</fullName>
    </submittedName>
</protein>
<keyword evidence="1" id="KW-0472">Membrane</keyword>
<evidence type="ECO:0000256" key="1">
    <source>
        <dbReference type="SAM" id="Phobius"/>
    </source>
</evidence>
<sequence length="70" mass="8119">MDYSFISDSHILLAIVMISLVTLPIIWIGFDKAAEWDSYSSWKYRKDYYNAQKKQHRTSLTASNVASKQS</sequence>
<reference evidence="3" key="1">
    <citation type="submission" date="2019-03" db="EMBL/GenBank/DDBJ databases">
        <title>Weissella sp. 26KH-42 Genome sequencing.</title>
        <authorList>
            <person name="Heo J."/>
            <person name="Kim S.-J."/>
            <person name="Kim J.-S."/>
            <person name="Hong S.-B."/>
            <person name="Kwon S.-W."/>
        </authorList>
    </citation>
    <scope>NUCLEOTIDE SEQUENCE [LARGE SCALE GENOMIC DNA]</scope>
    <source>
        <strain evidence="3">26KH-42</strain>
    </source>
</reference>
<dbReference type="EMBL" id="CP037940">
    <property type="protein sequence ID" value="QBO36946.1"/>
    <property type="molecule type" value="Genomic_DNA"/>
</dbReference>
<dbReference type="Proteomes" id="UP000292886">
    <property type="component" value="Chromosome"/>
</dbReference>
<dbReference type="KEGG" id="wei:EQG49_11065"/>
<evidence type="ECO:0000313" key="3">
    <source>
        <dbReference type="Proteomes" id="UP000292886"/>
    </source>
</evidence>
<keyword evidence="1" id="KW-0812">Transmembrane</keyword>
<evidence type="ECO:0000313" key="2">
    <source>
        <dbReference type="EMBL" id="QBO36946.1"/>
    </source>
</evidence>
<dbReference type="AlphaFoldDB" id="A0A4P6YW01"/>
<dbReference type="RefSeq" id="WP_133364023.1">
    <property type="nucleotide sequence ID" value="NZ_CP037940.1"/>
</dbReference>